<dbReference type="Pfam" id="PF00076">
    <property type="entry name" value="RRM_1"/>
    <property type="match status" value="2"/>
</dbReference>
<dbReference type="VEuPathDB" id="AmoebaDB:NF0049300"/>
<dbReference type="VEuPathDB" id="AmoebaDB:NfTy_060780"/>
<dbReference type="GO" id="GO:0003729">
    <property type="term" value="F:mRNA binding"/>
    <property type="evidence" value="ECO:0007669"/>
    <property type="project" value="TreeGrafter"/>
</dbReference>
<dbReference type="GO" id="GO:0005634">
    <property type="term" value="C:nucleus"/>
    <property type="evidence" value="ECO:0007669"/>
    <property type="project" value="TreeGrafter"/>
</dbReference>
<protein>
    <recommendedName>
        <fullName evidence="3">RRM domain-containing protein</fullName>
    </recommendedName>
</protein>
<evidence type="ECO:0000256" key="2">
    <source>
        <dbReference type="PROSITE-ProRule" id="PRU00176"/>
    </source>
</evidence>
<dbReference type="InterPro" id="IPR012677">
    <property type="entry name" value="Nucleotide-bd_a/b_plait_sf"/>
</dbReference>
<dbReference type="OMA" id="HVDIFTV"/>
<dbReference type="VEuPathDB" id="AmoebaDB:FDP41_009226"/>
<keyword evidence="5" id="KW-1185">Reference proteome</keyword>
<evidence type="ECO:0000313" key="5">
    <source>
        <dbReference type="Proteomes" id="UP000444721"/>
    </source>
</evidence>
<accession>A0A6A5AWZ5</accession>
<dbReference type="InterPro" id="IPR050374">
    <property type="entry name" value="RRT5_SRSF_SR"/>
</dbReference>
<dbReference type="SUPFAM" id="SSF54928">
    <property type="entry name" value="RNA-binding domain, RBD"/>
    <property type="match status" value="2"/>
</dbReference>
<evidence type="ECO:0000259" key="3">
    <source>
        <dbReference type="PROSITE" id="PS50102"/>
    </source>
</evidence>
<feature type="domain" description="RRM" evidence="3">
    <location>
        <begin position="84"/>
        <end position="164"/>
    </location>
</feature>
<dbReference type="GO" id="GO:0005737">
    <property type="term" value="C:cytoplasm"/>
    <property type="evidence" value="ECO:0007669"/>
    <property type="project" value="TreeGrafter"/>
</dbReference>
<name>A0A6A5AWZ5_NAEFO</name>
<dbReference type="CDD" id="cd00590">
    <property type="entry name" value="RRM_SF"/>
    <property type="match status" value="1"/>
</dbReference>
<gene>
    <name evidence="4" type="ORF">FDP41_009226</name>
</gene>
<reference evidence="4 5" key="1">
    <citation type="journal article" date="2019" name="Sci. Rep.">
        <title>Nanopore sequencing improves the draft genome of the human pathogenic amoeba Naegleria fowleri.</title>
        <authorList>
            <person name="Liechti N."/>
            <person name="Schurch N."/>
            <person name="Bruggmann R."/>
            <person name="Wittwer M."/>
        </authorList>
    </citation>
    <scope>NUCLEOTIDE SEQUENCE [LARGE SCALE GENOMIC DNA]</scope>
    <source>
        <strain evidence="4 5">ATCC 30894</strain>
    </source>
</reference>
<dbReference type="PANTHER" id="PTHR23003:SF3">
    <property type="entry name" value="FI21236P1-RELATED"/>
    <property type="match status" value="1"/>
</dbReference>
<dbReference type="EMBL" id="VFQX01000068">
    <property type="protein sequence ID" value="KAF0972323.1"/>
    <property type="molecule type" value="Genomic_DNA"/>
</dbReference>
<dbReference type="GeneID" id="68116443"/>
<dbReference type="Proteomes" id="UP000444721">
    <property type="component" value="Unassembled WGS sequence"/>
</dbReference>
<dbReference type="InterPro" id="IPR000504">
    <property type="entry name" value="RRM_dom"/>
</dbReference>
<keyword evidence="1 2" id="KW-0694">RNA-binding</keyword>
<dbReference type="PANTHER" id="PTHR23003">
    <property type="entry name" value="RNA RECOGNITION MOTIF RRM DOMAIN CONTAINING PROTEIN"/>
    <property type="match status" value="1"/>
</dbReference>
<dbReference type="SMART" id="SM00360">
    <property type="entry name" value="RRM"/>
    <property type="match status" value="2"/>
</dbReference>
<comment type="caution">
    <text evidence="4">The sequence shown here is derived from an EMBL/GenBank/DDBJ whole genome shotgun (WGS) entry which is preliminary data.</text>
</comment>
<dbReference type="RefSeq" id="XP_044557038.1">
    <property type="nucleotide sequence ID" value="XM_044713162.1"/>
</dbReference>
<dbReference type="OrthoDB" id="272703at2759"/>
<dbReference type="InterPro" id="IPR035979">
    <property type="entry name" value="RBD_domain_sf"/>
</dbReference>
<sequence length="165" mass="18535">MSVFVGNLSFQTKWWTLKDHFKQVGEVVHVDIFTVPGKPHLSSGCGLVQFKNQQDADNALTLDNTELDGRVIRVKKDEFSPRGRQVFVGNLNFRTTSQTLKEAFEKAVGPVEKAVVARDPKQHTRSLGHGIVRFATPELAEKAVELMNDKELDGRTVLVKMDDRC</sequence>
<proteinExistence type="predicted"/>
<feature type="domain" description="RRM" evidence="3">
    <location>
        <begin position="1"/>
        <end position="79"/>
    </location>
</feature>
<dbReference type="AlphaFoldDB" id="A0A6A5AWZ5"/>
<evidence type="ECO:0000313" key="4">
    <source>
        <dbReference type="EMBL" id="KAF0972323.1"/>
    </source>
</evidence>
<organism evidence="4 5">
    <name type="scientific">Naegleria fowleri</name>
    <name type="common">Brain eating amoeba</name>
    <dbReference type="NCBI Taxonomy" id="5763"/>
    <lineage>
        <taxon>Eukaryota</taxon>
        <taxon>Discoba</taxon>
        <taxon>Heterolobosea</taxon>
        <taxon>Tetramitia</taxon>
        <taxon>Eutetramitia</taxon>
        <taxon>Vahlkampfiidae</taxon>
        <taxon>Naegleria</taxon>
    </lineage>
</organism>
<dbReference type="GO" id="GO:1990904">
    <property type="term" value="C:ribonucleoprotein complex"/>
    <property type="evidence" value="ECO:0007669"/>
    <property type="project" value="TreeGrafter"/>
</dbReference>
<dbReference type="PROSITE" id="PS50102">
    <property type="entry name" value="RRM"/>
    <property type="match status" value="2"/>
</dbReference>
<dbReference type="Gene3D" id="3.30.70.330">
    <property type="match status" value="2"/>
</dbReference>
<evidence type="ECO:0000256" key="1">
    <source>
        <dbReference type="ARBA" id="ARBA00022884"/>
    </source>
</evidence>